<dbReference type="EMBL" id="WLVL01000048">
    <property type="protein sequence ID" value="MTB73184.1"/>
    <property type="molecule type" value="Genomic_DNA"/>
</dbReference>
<dbReference type="Gene3D" id="3.90.1720.10">
    <property type="entry name" value="endopeptidase domain like (from Nostoc punctiforme)"/>
    <property type="match status" value="1"/>
</dbReference>
<keyword evidence="7" id="KW-1185">Reference proteome</keyword>
<name>A0A6I3IAG2_9MICO</name>
<accession>A0A6I3IAG2</accession>
<comment type="caution">
    <text evidence="6">The sequence shown here is derived from an EMBL/GenBank/DDBJ whole genome shotgun (WGS) entry which is preliminary data.</text>
</comment>
<dbReference type="PROSITE" id="PS51935">
    <property type="entry name" value="NLPC_P60"/>
    <property type="match status" value="1"/>
</dbReference>
<evidence type="ECO:0000313" key="6">
    <source>
        <dbReference type="EMBL" id="MTB73184.1"/>
    </source>
</evidence>
<dbReference type="InterPro" id="IPR051794">
    <property type="entry name" value="PG_Endopeptidase_C40"/>
</dbReference>
<proteinExistence type="inferred from homology"/>
<dbReference type="RefSeq" id="WP_195849249.1">
    <property type="nucleotide sequence ID" value="NZ_WLVL01000048.1"/>
</dbReference>
<organism evidence="6 7">
    <name type="scientific">Arsenicicoccus cauae</name>
    <dbReference type="NCBI Taxonomy" id="2663847"/>
    <lineage>
        <taxon>Bacteria</taxon>
        <taxon>Bacillati</taxon>
        <taxon>Actinomycetota</taxon>
        <taxon>Actinomycetes</taxon>
        <taxon>Micrococcales</taxon>
        <taxon>Intrasporangiaceae</taxon>
        <taxon>Arsenicicoccus</taxon>
    </lineage>
</organism>
<dbReference type="GO" id="GO:0006508">
    <property type="term" value="P:proteolysis"/>
    <property type="evidence" value="ECO:0007669"/>
    <property type="project" value="UniProtKB-KW"/>
</dbReference>
<dbReference type="Proteomes" id="UP000431092">
    <property type="component" value="Unassembled WGS sequence"/>
</dbReference>
<comment type="similarity">
    <text evidence="1">Belongs to the peptidase C40 family.</text>
</comment>
<keyword evidence="4" id="KW-0788">Thiol protease</keyword>
<keyword evidence="3" id="KW-0378">Hydrolase</keyword>
<feature type="domain" description="NlpC/P60" evidence="5">
    <location>
        <begin position="44"/>
        <end position="163"/>
    </location>
</feature>
<dbReference type="InterPro" id="IPR038765">
    <property type="entry name" value="Papain-like_cys_pep_sf"/>
</dbReference>
<evidence type="ECO:0000313" key="7">
    <source>
        <dbReference type="Proteomes" id="UP000431092"/>
    </source>
</evidence>
<dbReference type="AlphaFoldDB" id="A0A6I3IAG2"/>
<evidence type="ECO:0000256" key="3">
    <source>
        <dbReference type="ARBA" id="ARBA00022801"/>
    </source>
</evidence>
<gene>
    <name evidence="6" type="ORF">GGG17_14680</name>
</gene>
<sequence length="163" mass="17482">ASRAGRAADRARAAAKAADRSATRALRRVPGYLRGSAFSVAAPNPRAKKAIDFAMAQVGDWYLWGGAGPDRWDCSGLVQGAWGAAGSRLDHYSGSQWAQTQRLPLSQLQPGDLVFFGKDAASIHHVGLYIGDGKMVNAPHTGAQVRVESMYWSDLLPYGGRVR</sequence>
<evidence type="ECO:0000256" key="1">
    <source>
        <dbReference type="ARBA" id="ARBA00007074"/>
    </source>
</evidence>
<protein>
    <submittedName>
        <fullName evidence="6">NlpC/P60 family protein</fullName>
    </submittedName>
</protein>
<dbReference type="PANTHER" id="PTHR47359">
    <property type="entry name" value="PEPTIDOGLYCAN DL-ENDOPEPTIDASE CWLO"/>
    <property type="match status" value="1"/>
</dbReference>
<feature type="non-terminal residue" evidence="6">
    <location>
        <position position="1"/>
    </location>
</feature>
<reference evidence="6 7" key="1">
    <citation type="submission" date="2019-11" db="EMBL/GenBank/DDBJ databases">
        <title>Whole genome sequencing identifies a novel species of the genus Arsenicicoccus isolated from human blood.</title>
        <authorList>
            <person name="Jeong J.H."/>
            <person name="Kweon O.J."/>
            <person name="Kim H.R."/>
            <person name="Kim T.-H."/>
            <person name="Ha S.-M."/>
            <person name="Lee M.-K."/>
        </authorList>
    </citation>
    <scope>NUCLEOTIDE SEQUENCE [LARGE SCALE GENOMIC DNA]</scope>
    <source>
        <strain evidence="6 7">MKL-02</strain>
    </source>
</reference>
<dbReference type="Pfam" id="PF00877">
    <property type="entry name" value="NLPC_P60"/>
    <property type="match status" value="1"/>
</dbReference>
<evidence type="ECO:0000256" key="4">
    <source>
        <dbReference type="ARBA" id="ARBA00022807"/>
    </source>
</evidence>
<keyword evidence="2" id="KW-0645">Protease</keyword>
<dbReference type="GO" id="GO:0008234">
    <property type="term" value="F:cysteine-type peptidase activity"/>
    <property type="evidence" value="ECO:0007669"/>
    <property type="project" value="UniProtKB-KW"/>
</dbReference>
<dbReference type="PANTHER" id="PTHR47359:SF3">
    <property type="entry name" value="NLP_P60 DOMAIN-CONTAINING PROTEIN-RELATED"/>
    <property type="match status" value="1"/>
</dbReference>
<evidence type="ECO:0000256" key="2">
    <source>
        <dbReference type="ARBA" id="ARBA00022670"/>
    </source>
</evidence>
<dbReference type="InterPro" id="IPR000064">
    <property type="entry name" value="NLP_P60_dom"/>
</dbReference>
<dbReference type="SUPFAM" id="SSF54001">
    <property type="entry name" value="Cysteine proteinases"/>
    <property type="match status" value="1"/>
</dbReference>
<evidence type="ECO:0000259" key="5">
    <source>
        <dbReference type="PROSITE" id="PS51935"/>
    </source>
</evidence>